<evidence type="ECO:0000313" key="3">
    <source>
        <dbReference type="Proteomes" id="UP000033608"/>
    </source>
</evidence>
<evidence type="ECO:0000313" key="1">
    <source>
        <dbReference type="EMBL" id="KKB86480.1"/>
    </source>
</evidence>
<dbReference type="Proteomes" id="UP000033608">
    <property type="component" value="Unassembled WGS sequence"/>
</dbReference>
<proteinExistence type="predicted"/>
<evidence type="ECO:0000313" key="4">
    <source>
        <dbReference type="Proteomes" id="UP000184533"/>
    </source>
</evidence>
<sequence>MAEYKVELTSGKSILIEDIRSIEDLASSLCTHGFIHVQRLNNGGYQPETSTMVALMERAILSIEPT</sequence>
<dbReference type="Proteomes" id="UP000184533">
    <property type="component" value="Unassembled WGS sequence"/>
</dbReference>
<name>A0A0F5LVT1_9HYPH</name>
<dbReference type="EMBL" id="LAJF01000036">
    <property type="protein sequence ID" value="KKB86480.1"/>
    <property type="molecule type" value="Genomic_DNA"/>
</dbReference>
<protein>
    <submittedName>
        <fullName evidence="1">Uncharacterized protein</fullName>
    </submittedName>
</protein>
<dbReference type="AlphaFoldDB" id="A0A0F5LVT1"/>
<reference evidence="1 3" key="1">
    <citation type="submission" date="2015-03" db="EMBL/GenBank/DDBJ databases">
        <authorList>
            <person name="Hassan Y.I."/>
            <person name="Lepp D."/>
            <person name="Zhou T."/>
        </authorList>
    </citation>
    <scope>NUCLEOTIDE SEQUENCE [LARGE SCALE GENOMIC DNA]</scope>
    <source>
        <strain evidence="1 3">DSM 17137</strain>
    </source>
</reference>
<gene>
    <name evidence="2" type="ORF">SAMN02745223_01283</name>
    <name evidence="1" type="ORF">VW29_02700</name>
</gene>
<reference evidence="2 4" key="2">
    <citation type="submission" date="2016-11" db="EMBL/GenBank/DDBJ databases">
        <authorList>
            <person name="Jaros S."/>
            <person name="Januszkiewicz K."/>
            <person name="Wedrychowicz H."/>
        </authorList>
    </citation>
    <scope>NUCLEOTIDE SEQUENCE [LARGE SCALE GENOMIC DNA]</scope>
    <source>
        <strain evidence="2 4">DSM 17137</strain>
    </source>
</reference>
<dbReference type="RefSeq" id="WP_046133809.1">
    <property type="nucleotide sequence ID" value="NZ_FQVC01000003.1"/>
</dbReference>
<organism evidence="1 3">
    <name type="scientific">Devosia limi DSM 17137</name>
    <dbReference type="NCBI Taxonomy" id="1121477"/>
    <lineage>
        <taxon>Bacteria</taxon>
        <taxon>Pseudomonadati</taxon>
        <taxon>Pseudomonadota</taxon>
        <taxon>Alphaproteobacteria</taxon>
        <taxon>Hyphomicrobiales</taxon>
        <taxon>Devosiaceae</taxon>
        <taxon>Devosia</taxon>
    </lineage>
</organism>
<dbReference type="EMBL" id="FQVC01000003">
    <property type="protein sequence ID" value="SHE87236.1"/>
    <property type="molecule type" value="Genomic_DNA"/>
</dbReference>
<accession>A0A0F5LVT1</accession>
<evidence type="ECO:0000313" key="2">
    <source>
        <dbReference type="EMBL" id="SHE87236.1"/>
    </source>
</evidence>
<dbReference type="OrthoDB" id="7951353at2"/>
<dbReference type="PATRIC" id="fig|1121477.3.peg.1594"/>
<keyword evidence="3" id="KW-1185">Reference proteome</keyword>